<evidence type="ECO:0000313" key="1">
    <source>
        <dbReference type="EMBL" id="MBX25486.1"/>
    </source>
</evidence>
<protein>
    <submittedName>
        <fullName evidence="1">Uncharacterized protein</fullName>
    </submittedName>
</protein>
<organism evidence="1">
    <name type="scientific">Rhizophora mucronata</name>
    <name type="common">Asiatic mangrove</name>
    <dbReference type="NCBI Taxonomy" id="61149"/>
    <lineage>
        <taxon>Eukaryota</taxon>
        <taxon>Viridiplantae</taxon>
        <taxon>Streptophyta</taxon>
        <taxon>Embryophyta</taxon>
        <taxon>Tracheophyta</taxon>
        <taxon>Spermatophyta</taxon>
        <taxon>Magnoliopsida</taxon>
        <taxon>eudicotyledons</taxon>
        <taxon>Gunneridae</taxon>
        <taxon>Pentapetalae</taxon>
        <taxon>rosids</taxon>
        <taxon>fabids</taxon>
        <taxon>Malpighiales</taxon>
        <taxon>Rhizophoraceae</taxon>
        <taxon>Rhizophora</taxon>
    </lineage>
</organism>
<accession>A0A2P2M5I8</accession>
<reference evidence="1" key="1">
    <citation type="submission" date="2018-02" db="EMBL/GenBank/DDBJ databases">
        <title>Rhizophora mucronata_Transcriptome.</title>
        <authorList>
            <person name="Meera S.P."/>
            <person name="Sreeshan A."/>
            <person name="Augustine A."/>
        </authorList>
    </citation>
    <scope>NUCLEOTIDE SEQUENCE</scope>
    <source>
        <tissue evidence="1">Leaf</tissue>
    </source>
</reference>
<dbReference type="EMBL" id="GGEC01045002">
    <property type="protein sequence ID" value="MBX25486.1"/>
    <property type="molecule type" value="Transcribed_RNA"/>
</dbReference>
<name>A0A2P2M5I8_RHIMU</name>
<sequence>MKKFMEPTQ</sequence>
<proteinExistence type="predicted"/>